<dbReference type="EC" id="2.3.1.51" evidence="7"/>
<comment type="catalytic activity">
    <reaction evidence="7">
        <text>a 1-acyl-sn-glycero-3-phosphate + an acyl-CoA = a 1,2-diacyl-sn-glycero-3-phosphate + CoA</text>
        <dbReference type="Rhea" id="RHEA:19709"/>
        <dbReference type="ChEBI" id="CHEBI:57287"/>
        <dbReference type="ChEBI" id="CHEBI:57970"/>
        <dbReference type="ChEBI" id="CHEBI:58342"/>
        <dbReference type="ChEBI" id="CHEBI:58608"/>
        <dbReference type="EC" id="2.3.1.51"/>
    </reaction>
</comment>
<keyword evidence="8" id="KW-1133">Transmembrane helix</keyword>
<dbReference type="Proteomes" id="UP000886890">
    <property type="component" value="Unassembled WGS sequence"/>
</dbReference>
<feature type="transmembrane region" description="Helical" evidence="8">
    <location>
        <begin position="6"/>
        <end position="28"/>
    </location>
</feature>
<keyword evidence="7" id="KW-1208">Phospholipid metabolism</keyword>
<evidence type="ECO:0000256" key="6">
    <source>
        <dbReference type="ARBA" id="ARBA00023315"/>
    </source>
</evidence>
<feature type="domain" description="Phospholipid/glycerol acyltransferase" evidence="9">
    <location>
        <begin position="73"/>
        <end position="190"/>
    </location>
</feature>
<sequence>MIRFIITVCFVILYLIVTIPVLFAIWLIGLRKPQIRDKVARIMIRWAFSTILKIDGTTITAIGRERIPRDQAVLYIGNHRSFFDILLTYVLVPDLTGFVAKKELSKFPVFKVWMKYIHCLFLDRTNIKEGLKMILEGAEKIKNGISIFIFPEGTRSHGEDELDMLEFHNGSLKMASKANCPIIPVALLNTRNIFEAHFPKIRKTHVVIEFGEPILLSELSKEDKKNIGSYTQEQLKKMLKKNKPLV</sequence>
<dbReference type="GO" id="GO:0016020">
    <property type="term" value="C:membrane"/>
    <property type="evidence" value="ECO:0007669"/>
    <property type="project" value="InterPro"/>
</dbReference>
<keyword evidence="3 7" id="KW-0444">Lipid biosynthesis</keyword>
<dbReference type="SUPFAM" id="SSF69593">
    <property type="entry name" value="Glycerol-3-phosphate (1)-acyltransferase"/>
    <property type="match status" value="1"/>
</dbReference>
<keyword evidence="8" id="KW-0812">Transmembrane</keyword>
<dbReference type="Pfam" id="PF01553">
    <property type="entry name" value="Acyltransferase"/>
    <property type="match status" value="1"/>
</dbReference>
<evidence type="ECO:0000259" key="9">
    <source>
        <dbReference type="SMART" id="SM00563"/>
    </source>
</evidence>
<protein>
    <recommendedName>
        <fullName evidence="7">1-acyl-sn-glycerol-3-phosphate acyltransferase</fullName>
        <ecNumber evidence="7">2.3.1.51</ecNumber>
    </recommendedName>
</protein>
<evidence type="ECO:0000313" key="11">
    <source>
        <dbReference type="Proteomes" id="UP000886890"/>
    </source>
</evidence>
<keyword evidence="6 7" id="KW-0012">Acyltransferase</keyword>
<dbReference type="NCBIfam" id="TIGR00530">
    <property type="entry name" value="AGP_acyltrn"/>
    <property type="match status" value="1"/>
</dbReference>
<dbReference type="SMART" id="SM00563">
    <property type="entry name" value="PlsC"/>
    <property type="match status" value="1"/>
</dbReference>
<evidence type="ECO:0000313" key="10">
    <source>
        <dbReference type="EMBL" id="HIX76339.1"/>
    </source>
</evidence>
<keyword evidence="4 7" id="KW-0808">Transferase</keyword>
<comment type="caution">
    <text evidence="10">The sequence shown here is derived from an EMBL/GenBank/DDBJ whole genome shotgun (WGS) entry which is preliminary data.</text>
</comment>
<keyword evidence="5 7" id="KW-0443">Lipid metabolism</keyword>
<evidence type="ECO:0000256" key="1">
    <source>
        <dbReference type="ARBA" id="ARBA00005189"/>
    </source>
</evidence>
<comment type="similarity">
    <text evidence="2 7">Belongs to the 1-acyl-sn-glycerol-3-phosphate acyltransferase family.</text>
</comment>
<organism evidence="10 11">
    <name type="scientific">Candidatus Fusicatenibacter merdavium</name>
    <dbReference type="NCBI Taxonomy" id="2838600"/>
    <lineage>
        <taxon>Bacteria</taxon>
        <taxon>Bacillati</taxon>
        <taxon>Bacillota</taxon>
        <taxon>Clostridia</taxon>
        <taxon>Lachnospirales</taxon>
        <taxon>Lachnospiraceae</taxon>
        <taxon>Fusicatenibacter</taxon>
    </lineage>
</organism>
<dbReference type="GO" id="GO:0003841">
    <property type="term" value="F:1-acylglycerol-3-phosphate O-acyltransferase activity"/>
    <property type="evidence" value="ECO:0007669"/>
    <property type="project" value="UniProtKB-UniRule"/>
</dbReference>
<gene>
    <name evidence="10" type="ORF">H9734_01885</name>
</gene>
<dbReference type="InterPro" id="IPR004552">
    <property type="entry name" value="AGP_acyltrans"/>
</dbReference>
<name>A0A9D1XBR4_9FIRM</name>
<dbReference type="EMBL" id="DXEK01000028">
    <property type="protein sequence ID" value="HIX76339.1"/>
    <property type="molecule type" value="Genomic_DNA"/>
</dbReference>
<proteinExistence type="inferred from homology"/>
<dbReference type="PANTHER" id="PTHR10434:SF64">
    <property type="entry name" value="1-ACYL-SN-GLYCEROL-3-PHOSPHATE ACYLTRANSFERASE-RELATED"/>
    <property type="match status" value="1"/>
</dbReference>
<evidence type="ECO:0000256" key="7">
    <source>
        <dbReference type="RuleBase" id="RU361267"/>
    </source>
</evidence>
<accession>A0A9D1XBR4</accession>
<reference evidence="10" key="2">
    <citation type="submission" date="2021-04" db="EMBL/GenBank/DDBJ databases">
        <authorList>
            <person name="Gilroy R."/>
        </authorList>
    </citation>
    <scope>NUCLEOTIDE SEQUENCE</scope>
    <source>
        <strain evidence="10">CHK183-1962</strain>
    </source>
</reference>
<dbReference type="AlphaFoldDB" id="A0A9D1XBR4"/>
<evidence type="ECO:0000256" key="4">
    <source>
        <dbReference type="ARBA" id="ARBA00022679"/>
    </source>
</evidence>
<dbReference type="InterPro" id="IPR002123">
    <property type="entry name" value="Plipid/glycerol_acylTrfase"/>
</dbReference>
<evidence type="ECO:0000256" key="3">
    <source>
        <dbReference type="ARBA" id="ARBA00022516"/>
    </source>
</evidence>
<dbReference type="CDD" id="cd07989">
    <property type="entry name" value="LPLAT_AGPAT-like"/>
    <property type="match status" value="1"/>
</dbReference>
<dbReference type="PANTHER" id="PTHR10434">
    <property type="entry name" value="1-ACYL-SN-GLYCEROL-3-PHOSPHATE ACYLTRANSFERASE"/>
    <property type="match status" value="1"/>
</dbReference>
<evidence type="ECO:0000256" key="5">
    <source>
        <dbReference type="ARBA" id="ARBA00023098"/>
    </source>
</evidence>
<reference evidence="10" key="1">
    <citation type="journal article" date="2021" name="PeerJ">
        <title>Extensive microbial diversity within the chicken gut microbiome revealed by metagenomics and culture.</title>
        <authorList>
            <person name="Gilroy R."/>
            <person name="Ravi A."/>
            <person name="Getino M."/>
            <person name="Pursley I."/>
            <person name="Horton D.L."/>
            <person name="Alikhan N.F."/>
            <person name="Baker D."/>
            <person name="Gharbi K."/>
            <person name="Hall N."/>
            <person name="Watson M."/>
            <person name="Adriaenssens E.M."/>
            <person name="Foster-Nyarko E."/>
            <person name="Jarju S."/>
            <person name="Secka A."/>
            <person name="Antonio M."/>
            <person name="Oren A."/>
            <person name="Chaudhuri R.R."/>
            <person name="La Ragione R."/>
            <person name="Hildebrand F."/>
            <person name="Pallen M.J."/>
        </authorList>
    </citation>
    <scope>NUCLEOTIDE SEQUENCE</scope>
    <source>
        <strain evidence="10">CHK183-1962</strain>
    </source>
</reference>
<keyword evidence="8" id="KW-0472">Membrane</keyword>
<comment type="pathway">
    <text evidence="1">Lipid metabolism.</text>
</comment>
<evidence type="ECO:0000256" key="8">
    <source>
        <dbReference type="SAM" id="Phobius"/>
    </source>
</evidence>
<evidence type="ECO:0000256" key="2">
    <source>
        <dbReference type="ARBA" id="ARBA00008655"/>
    </source>
</evidence>
<keyword evidence="7" id="KW-0594">Phospholipid biosynthesis</keyword>
<comment type="domain">
    <text evidence="7">The HXXXXD motif is essential for acyltransferase activity and may constitute the binding site for the phosphate moiety of the glycerol-3-phosphate.</text>
</comment>
<dbReference type="GO" id="GO:0006654">
    <property type="term" value="P:phosphatidic acid biosynthetic process"/>
    <property type="evidence" value="ECO:0007669"/>
    <property type="project" value="TreeGrafter"/>
</dbReference>